<feature type="compositionally biased region" description="Low complexity" evidence="1">
    <location>
        <begin position="1"/>
        <end position="12"/>
    </location>
</feature>
<protein>
    <submittedName>
        <fullName evidence="2">Uncharacterized protein</fullName>
    </submittedName>
</protein>
<dbReference type="Proteomes" id="UP000826656">
    <property type="component" value="Unassembled WGS sequence"/>
</dbReference>
<name>A0ABQ7W9A4_SOLTU</name>
<feature type="compositionally biased region" description="Pro residues" evidence="1">
    <location>
        <begin position="13"/>
        <end position="22"/>
    </location>
</feature>
<organism evidence="2 3">
    <name type="scientific">Solanum tuberosum</name>
    <name type="common">Potato</name>
    <dbReference type="NCBI Taxonomy" id="4113"/>
    <lineage>
        <taxon>Eukaryota</taxon>
        <taxon>Viridiplantae</taxon>
        <taxon>Streptophyta</taxon>
        <taxon>Embryophyta</taxon>
        <taxon>Tracheophyta</taxon>
        <taxon>Spermatophyta</taxon>
        <taxon>Magnoliopsida</taxon>
        <taxon>eudicotyledons</taxon>
        <taxon>Gunneridae</taxon>
        <taxon>Pentapetalae</taxon>
        <taxon>asterids</taxon>
        <taxon>lamiids</taxon>
        <taxon>Solanales</taxon>
        <taxon>Solanaceae</taxon>
        <taxon>Solanoideae</taxon>
        <taxon>Solaneae</taxon>
        <taxon>Solanum</taxon>
    </lineage>
</organism>
<sequence length="57" mass="6072">MSITESSENPNPFNFPDPPPEESPSTPVCGAGKIVEPFCPPADNLISHVLYSGNTLE</sequence>
<evidence type="ECO:0000256" key="1">
    <source>
        <dbReference type="SAM" id="MobiDB-lite"/>
    </source>
</evidence>
<evidence type="ECO:0000313" key="3">
    <source>
        <dbReference type="Proteomes" id="UP000826656"/>
    </source>
</evidence>
<comment type="caution">
    <text evidence="2">The sequence shown here is derived from an EMBL/GenBank/DDBJ whole genome shotgun (WGS) entry which is preliminary data.</text>
</comment>
<proteinExistence type="predicted"/>
<gene>
    <name evidence="2" type="ORF">KY290_008737</name>
</gene>
<dbReference type="EMBL" id="JAIVGD010000003">
    <property type="protein sequence ID" value="KAH0777326.1"/>
    <property type="molecule type" value="Genomic_DNA"/>
</dbReference>
<evidence type="ECO:0000313" key="2">
    <source>
        <dbReference type="EMBL" id="KAH0777326.1"/>
    </source>
</evidence>
<reference evidence="2 3" key="1">
    <citation type="journal article" date="2021" name="bioRxiv">
        <title>Chromosome-scale and haplotype-resolved genome assembly of a tetraploid potato cultivar.</title>
        <authorList>
            <person name="Sun H."/>
            <person name="Jiao W.-B."/>
            <person name="Krause K."/>
            <person name="Campoy J.A."/>
            <person name="Goel M."/>
            <person name="Folz-Donahue K."/>
            <person name="Kukat C."/>
            <person name="Huettel B."/>
            <person name="Schneeberger K."/>
        </authorList>
    </citation>
    <scope>NUCLEOTIDE SEQUENCE [LARGE SCALE GENOMIC DNA]</scope>
    <source>
        <strain evidence="2">SolTubOtavaFocal</strain>
        <tissue evidence="2">Leaves</tissue>
    </source>
</reference>
<keyword evidence="3" id="KW-1185">Reference proteome</keyword>
<feature type="region of interest" description="Disordered" evidence="1">
    <location>
        <begin position="1"/>
        <end position="30"/>
    </location>
</feature>
<accession>A0ABQ7W9A4</accession>